<protein>
    <submittedName>
        <fullName evidence="2">2-polyprenyl-3-methyl-5-hydroxy-6-metoxy-1, 4-benzoquinol methylase</fullName>
    </submittedName>
</protein>
<keyword evidence="2" id="KW-0489">Methyltransferase</keyword>
<dbReference type="GO" id="GO:0032259">
    <property type="term" value="P:methylation"/>
    <property type="evidence" value="ECO:0007669"/>
    <property type="project" value="UniProtKB-KW"/>
</dbReference>
<dbReference type="AlphaFoldDB" id="A0A7W9M5C7"/>
<keyword evidence="2" id="KW-0808">Transferase</keyword>
<dbReference type="InterPro" id="IPR029063">
    <property type="entry name" value="SAM-dependent_MTases_sf"/>
</dbReference>
<dbReference type="Gene3D" id="3.40.50.150">
    <property type="entry name" value="Vaccinia Virus protein VP39"/>
    <property type="match status" value="1"/>
</dbReference>
<comment type="caution">
    <text evidence="2">The sequence shown here is derived from an EMBL/GenBank/DDBJ whole genome shotgun (WGS) entry which is preliminary data.</text>
</comment>
<feature type="domain" description="Methyltransferase" evidence="1">
    <location>
        <begin position="119"/>
        <end position="212"/>
    </location>
</feature>
<dbReference type="EMBL" id="JACHMO010000001">
    <property type="protein sequence ID" value="MBB5807958.1"/>
    <property type="molecule type" value="Genomic_DNA"/>
</dbReference>
<evidence type="ECO:0000313" key="2">
    <source>
        <dbReference type="EMBL" id="MBB5807958.1"/>
    </source>
</evidence>
<accession>A0A7W9M5C7</accession>
<dbReference type="Pfam" id="PF13649">
    <property type="entry name" value="Methyltransf_25"/>
    <property type="match status" value="1"/>
</dbReference>
<keyword evidence="3" id="KW-1185">Reference proteome</keyword>
<sequence length="296" mass="33489">MEQDEDANAHDHDLASLEHREDSIELLFQTHFSRRYDTGVQVTADKAASALRLHEVWRSHRIDVDFDQFVEDAFLSLQYAYNQKYGQWDQVNDLRALYQDTWYKKIAPFATSLAPEATVLGVGVNDGREVRQLFENRNLNIDLLDISSEAIRQVAQQLSGYRNVRSFVGSFEDWKAESAEYDLFFSLRTLNSTSIDLQSCVRKSVALVKEGGILIYSVSNGYIHMGERGEPRAVQGMFSYETGTIDAERPKQIADEITQLLGAEDASVIEVSEEPTEIFIVAQKNQSGRVSFDGGL</sequence>
<gene>
    <name evidence="2" type="ORF">F4560_007726</name>
</gene>
<dbReference type="CDD" id="cd02440">
    <property type="entry name" value="AdoMet_MTases"/>
    <property type="match status" value="1"/>
</dbReference>
<dbReference type="SUPFAM" id="SSF53335">
    <property type="entry name" value="S-adenosyl-L-methionine-dependent methyltransferases"/>
    <property type="match status" value="1"/>
</dbReference>
<organism evidence="2 3">
    <name type="scientific">Saccharothrix ecbatanensis</name>
    <dbReference type="NCBI Taxonomy" id="1105145"/>
    <lineage>
        <taxon>Bacteria</taxon>
        <taxon>Bacillati</taxon>
        <taxon>Actinomycetota</taxon>
        <taxon>Actinomycetes</taxon>
        <taxon>Pseudonocardiales</taxon>
        <taxon>Pseudonocardiaceae</taxon>
        <taxon>Saccharothrix</taxon>
    </lineage>
</organism>
<name>A0A7W9M5C7_9PSEU</name>
<evidence type="ECO:0000259" key="1">
    <source>
        <dbReference type="Pfam" id="PF13649"/>
    </source>
</evidence>
<dbReference type="Proteomes" id="UP000552097">
    <property type="component" value="Unassembled WGS sequence"/>
</dbReference>
<evidence type="ECO:0000313" key="3">
    <source>
        <dbReference type="Proteomes" id="UP000552097"/>
    </source>
</evidence>
<dbReference type="RefSeq" id="WP_184927934.1">
    <property type="nucleotide sequence ID" value="NZ_JACHMO010000001.1"/>
</dbReference>
<reference evidence="2 3" key="1">
    <citation type="submission" date="2020-08" db="EMBL/GenBank/DDBJ databases">
        <title>Sequencing the genomes of 1000 actinobacteria strains.</title>
        <authorList>
            <person name="Klenk H.-P."/>
        </authorList>
    </citation>
    <scope>NUCLEOTIDE SEQUENCE [LARGE SCALE GENOMIC DNA]</scope>
    <source>
        <strain evidence="2 3">DSM 45486</strain>
    </source>
</reference>
<dbReference type="InterPro" id="IPR041698">
    <property type="entry name" value="Methyltransf_25"/>
</dbReference>
<proteinExistence type="predicted"/>
<dbReference type="GO" id="GO:0008168">
    <property type="term" value="F:methyltransferase activity"/>
    <property type="evidence" value="ECO:0007669"/>
    <property type="project" value="UniProtKB-KW"/>
</dbReference>